<dbReference type="EMBL" id="OX460343">
    <property type="protein sequence ID" value="CAI9180123.1"/>
    <property type="molecule type" value="Genomic_DNA"/>
</dbReference>
<organism evidence="2 3">
    <name type="scientific">Rangifer tarandus platyrhynchus</name>
    <name type="common">Svalbard reindeer</name>
    <dbReference type="NCBI Taxonomy" id="3082113"/>
    <lineage>
        <taxon>Eukaryota</taxon>
        <taxon>Metazoa</taxon>
        <taxon>Chordata</taxon>
        <taxon>Craniata</taxon>
        <taxon>Vertebrata</taxon>
        <taxon>Euteleostomi</taxon>
        <taxon>Mammalia</taxon>
        <taxon>Eutheria</taxon>
        <taxon>Laurasiatheria</taxon>
        <taxon>Artiodactyla</taxon>
        <taxon>Ruminantia</taxon>
        <taxon>Pecora</taxon>
        <taxon>Cervidae</taxon>
        <taxon>Odocoileinae</taxon>
        <taxon>Rangifer</taxon>
    </lineage>
</organism>
<dbReference type="Proteomes" id="UP001176941">
    <property type="component" value="Chromosome X"/>
</dbReference>
<accession>A0ABN9A5M3</accession>
<sequence length="214" mass="21897">MGFLIARQAQSYQTSHLGSSFNFPSGDEPTFAGAILGVSPRQAASAARVGPPTSRPSFLSAVARGRTDAAAPILAPVRFPGEAQGGGGGEKREERAEQEGKTEEKGASVGRVGAASGGGGVEVAGRGGAVKRRWPGAPRELRGCRQRLRQLWDCDSTRGGNPSDPGTAGGRAQGRVGGGRQEAGGHRCAGAGQRMHRARRAGPRGRPRALSAGP</sequence>
<evidence type="ECO:0000313" key="3">
    <source>
        <dbReference type="Proteomes" id="UP001176941"/>
    </source>
</evidence>
<feature type="compositionally biased region" description="Basic and acidic residues" evidence="1">
    <location>
        <begin position="89"/>
        <end position="106"/>
    </location>
</feature>
<feature type="compositionally biased region" description="Gly residues" evidence="1">
    <location>
        <begin position="115"/>
        <end position="128"/>
    </location>
</feature>
<proteinExistence type="predicted"/>
<name>A0ABN9A5M3_RANTA</name>
<feature type="compositionally biased region" description="Gly residues" evidence="1">
    <location>
        <begin position="167"/>
        <end position="182"/>
    </location>
</feature>
<evidence type="ECO:0000256" key="1">
    <source>
        <dbReference type="SAM" id="MobiDB-lite"/>
    </source>
</evidence>
<feature type="compositionally biased region" description="Basic residues" evidence="1">
    <location>
        <begin position="194"/>
        <end position="207"/>
    </location>
</feature>
<evidence type="ECO:0000313" key="2">
    <source>
        <dbReference type="EMBL" id="CAI9180123.1"/>
    </source>
</evidence>
<reference evidence="2" key="1">
    <citation type="submission" date="2023-04" db="EMBL/GenBank/DDBJ databases">
        <authorList>
            <consortium name="ELIXIR-Norway"/>
        </authorList>
    </citation>
    <scope>NUCLEOTIDE SEQUENCE [LARGE SCALE GENOMIC DNA]</scope>
</reference>
<feature type="region of interest" description="Disordered" evidence="1">
    <location>
        <begin position="76"/>
        <end position="214"/>
    </location>
</feature>
<gene>
    <name evidence="2" type="ORF">MRATA1EN1_LOCUS29085</name>
</gene>
<keyword evidence="3" id="KW-1185">Reference proteome</keyword>
<protein>
    <submittedName>
        <fullName evidence="2">Uncharacterized protein</fullName>
    </submittedName>
</protein>